<evidence type="ECO:0000313" key="1">
    <source>
        <dbReference type="EMBL" id="SVB93225.1"/>
    </source>
</evidence>
<feature type="non-terminal residue" evidence="1">
    <location>
        <position position="1"/>
    </location>
</feature>
<sequence length="53" mass="6417">VETENEYWEDIPQDLFELLKTKIKDKKYEYTMAKGHLWLEIEISIEAEPEDKS</sequence>
<dbReference type="AlphaFoldDB" id="A0A382I1G9"/>
<reference evidence="1" key="1">
    <citation type="submission" date="2018-05" db="EMBL/GenBank/DDBJ databases">
        <authorList>
            <person name="Lanie J.A."/>
            <person name="Ng W.-L."/>
            <person name="Kazmierczak K.M."/>
            <person name="Andrzejewski T.M."/>
            <person name="Davidsen T.M."/>
            <person name="Wayne K.J."/>
            <person name="Tettelin H."/>
            <person name="Glass J.I."/>
            <person name="Rusch D."/>
            <person name="Podicherti R."/>
            <person name="Tsui H.-C.T."/>
            <person name="Winkler M.E."/>
        </authorList>
    </citation>
    <scope>NUCLEOTIDE SEQUENCE</scope>
</reference>
<organism evidence="1">
    <name type="scientific">marine metagenome</name>
    <dbReference type="NCBI Taxonomy" id="408172"/>
    <lineage>
        <taxon>unclassified sequences</taxon>
        <taxon>metagenomes</taxon>
        <taxon>ecological metagenomes</taxon>
    </lineage>
</organism>
<dbReference type="EMBL" id="UINC01064499">
    <property type="protein sequence ID" value="SVB93225.1"/>
    <property type="molecule type" value="Genomic_DNA"/>
</dbReference>
<protein>
    <submittedName>
        <fullName evidence="1">Uncharacterized protein</fullName>
    </submittedName>
</protein>
<proteinExistence type="predicted"/>
<accession>A0A382I1G9</accession>
<name>A0A382I1G9_9ZZZZ</name>
<gene>
    <name evidence="1" type="ORF">METZ01_LOCUS246079</name>
</gene>